<comment type="caution">
    <text evidence="4">The sequence shown here is derived from an EMBL/GenBank/DDBJ whole genome shotgun (WGS) entry which is preliminary data.</text>
</comment>
<dbReference type="PANTHER" id="PTHR48081">
    <property type="entry name" value="AB HYDROLASE SUPERFAMILY PROTEIN C4A8.06C"/>
    <property type="match status" value="1"/>
</dbReference>
<dbReference type="PANTHER" id="PTHR48081:SF30">
    <property type="entry name" value="ACETYL-HYDROLASE LIPR-RELATED"/>
    <property type="match status" value="1"/>
</dbReference>
<dbReference type="Pfam" id="PF07859">
    <property type="entry name" value="Abhydrolase_3"/>
    <property type="match status" value="1"/>
</dbReference>
<organism evidence="4 5">
    <name type="scientific">Raphidocelis subcapitata</name>
    <dbReference type="NCBI Taxonomy" id="307507"/>
    <lineage>
        <taxon>Eukaryota</taxon>
        <taxon>Viridiplantae</taxon>
        <taxon>Chlorophyta</taxon>
        <taxon>core chlorophytes</taxon>
        <taxon>Chlorophyceae</taxon>
        <taxon>CS clade</taxon>
        <taxon>Sphaeropleales</taxon>
        <taxon>Selenastraceae</taxon>
        <taxon>Raphidocelis</taxon>
    </lineage>
</organism>
<reference evidence="4 5" key="1">
    <citation type="journal article" date="2018" name="Sci. Rep.">
        <title>Raphidocelis subcapitata (=Pseudokirchneriella subcapitata) provides an insight into genome evolution and environmental adaptations in the Sphaeropleales.</title>
        <authorList>
            <person name="Suzuki S."/>
            <person name="Yamaguchi H."/>
            <person name="Nakajima N."/>
            <person name="Kawachi M."/>
        </authorList>
    </citation>
    <scope>NUCLEOTIDE SEQUENCE [LARGE SCALE GENOMIC DNA]</scope>
    <source>
        <strain evidence="4 5">NIES-35</strain>
    </source>
</reference>
<evidence type="ECO:0000313" key="5">
    <source>
        <dbReference type="Proteomes" id="UP000247498"/>
    </source>
</evidence>
<keyword evidence="2" id="KW-0732">Signal</keyword>
<name>A0A2V0P397_9CHLO</name>
<dbReference type="InterPro" id="IPR050300">
    <property type="entry name" value="GDXG_lipolytic_enzyme"/>
</dbReference>
<dbReference type="OrthoDB" id="538857at2759"/>
<evidence type="ECO:0000256" key="1">
    <source>
        <dbReference type="ARBA" id="ARBA00022801"/>
    </source>
</evidence>
<evidence type="ECO:0000259" key="3">
    <source>
        <dbReference type="Pfam" id="PF07859"/>
    </source>
</evidence>
<proteinExistence type="predicted"/>
<evidence type="ECO:0000313" key="4">
    <source>
        <dbReference type="EMBL" id="GBF94351.1"/>
    </source>
</evidence>
<keyword evidence="1" id="KW-0378">Hydrolase</keyword>
<dbReference type="InParanoid" id="A0A2V0P397"/>
<dbReference type="AlphaFoldDB" id="A0A2V0P397"/>
<dbReference type="SUPFAM" id="SSF53474">
    <property type="entry name" value="alpha/beta-Hydrolases"/>
    <property type="match status" value="1"/>
</dbReference>
<dbReference type="EMBL" id="BDRX01000050">
    <property type="protein sequence ID" value="GBF94351.1"/>
    <property type="molecule type" value="Genomic_DNA"/>
</dbReference>
<dbReference type="Gene3D" id="3.40.50.1820">
    <property type="entry name" value="alpha/beta hydrolase"/>
    <property type="match status" value="1"/>
</dbReference>
<dbReference type="Proteomes" id="UP000247498">
    <property type="component" value="Unassembled WGS sequence"/>
</dbReference>
<feature type="chain" id="PRO_5016080951" description="Alpha/beta hydrolase fold-3 domain-containing protein" evidence="2">
    <location>
        <begin position="30"/>
        <end position="388"/>
    </location>
</feature>
<gene>
    <name evidence="4" type="ORF">Rsub_06973</name>
</gene>
<sequence>MAPLGLRRPSAARLAAVLVACGCIAPGSAGGAAGGGAAPTSTAACPSAAANCACTPAPTPAAAAVPYCFIPDTISPEAQAVLRATAVGAGLDISTPEKVKATREAFVQGRVQITERVLQTLFESAVDGTLGGVPSVLGLPRGYGGGRGQLHGKVLMYLHGGGYVLGSARTQWATAGQVAKPLGLQVQGVDFRVAPEHAYPAALDDAVAAYRALLASHPPKDIALLGDSAGGGLALALLLRLKREGLPQPAAAVLCSPWVELTKQGDTQTTLTGVDPILQYEKKLYASALAYVGGDESKLTDPLVSPLRADFTIASAGQLPPILIQVGLRDTFLSNAARLYRKLVKAGQPAKFSPWEGMWHVFQAWLDVPEAREATAEAAAFLAAHMAR</sequence>
<dbReference type="InterPro" id="IPR029058">
    <property type="entry name" value="AB_hydrolase_fold"/>
</dbReference>
<feature type="signal peptide" evidence="2">
    <location>
        <begin position="1"/>
        <end position="29"/>
    </location>
</feature>
<dbReference type="STRING" id="307507.A0A2V0P397"/>
<protein>
    <recommendedName>
        <fullName evidence="3">Alpha/beta hydrolase fold-3 domain-containing protein</fullName>
    </recommendedName>
</protein>
<keyword evidence="5" id="KW-1185">Reference proteome</keyword>
<dbReference type="FunCoup" id="A0A2V0P397">
    <property type="interactions" value="433"/>
</dbReference>
<dbReference type="InterPro" id="IPR013094">
    <property type="entry name" value="AB_hydrolase_3"/>
</dbReference>
<evidence type="ECO:0000256" key="2">
    <source>
        <dbReference type="SAM" id="SignalP"/>
    </source>
</evidence>
<accession>A0A2V0P397</accession>
<dbReference type="GO" id="GO:0004806">
    <property type="term" value="F:triacylglycerol lipase activity"/>
    <property type="evidence" value="ECO:0007669"/>
    <property type="project" value="TreeGrafter"/>
</dbReference>
<feature type="domain" description="Alpha/beta hydrolase fold-3" evidence="3">
    <location>
        <begin position="155"/>
        <end position="363"/>
    </location>
</feature>